<reference evidence="2" key="1">
    <citation type="submission" date="2017-02" db="EMBL/GenBank/DDBJ databases">
        <authorList>
            <person name="Varghese N."/>
            <person name="Submissions S."/>
        </authorList>
    </citation>
    <scope>NUCLEOTIDE SEQUENCE [LARGE SCALE GENOMIC DNA]</scope>
    <source>
        <strain evidence="2">DSM 24967</strain>
    </source>
</reference>
<evidence type="ECO:0000313" key="2">
    <source>
        <dbReference type="Proteomes" id="UP000190852"/>
    </source>
</evidence>
<sequence>MNTIKLLIKLASFFPVQGYVRTANLQREPEACIVQELPLMHVKGDLNAGEKKVIRSRKELEWLFTAEELESLSQLKDIDFSKYSLLIGVDTYFSQVKEIQHRFVRTAKKTYAYIVEVAGGMIRPDTFMYGSIVKKLPKGAKVTFRMDEMNTL</sequence>
<dbReference type="AlphaFoldDB" id="A0A1T5ABY1"/>
<dbReference type="RefSeq" id="WP_068181229.1">
    <property type="nucleotide sequence ID" value="NZ_FUYQ01000003.1"/>
</dbReference>
<protein>
    <submittedName>
        <fullName evidence="1">Uncharacterized protein</fullName>
    </submittedName>
</protein>
<keyword evidence="2" id="KW-1185">Reference proteome</keyword>
<proteinExistence type="predicted"/>
<accession>A0A1T5ABY1</accession>
<evidence type="ECO:0000313" key="1">
    <source>
        <dbReference type="EMBL" id="SKB32193.1"/>
    </source>
</evidence>
<name>A0A1T5ABY1_9BACT</name>
<dbReference type="Proteomes" id="UP000190852">
    <property type="component" value="Unassembled WGS sequence"/>
</dbReference>
<dbReference type="EMBL" id="FUYQ01000003">
    <property type="protein sequence ID" value="SKB32193.1"/>
    <property type="molecule type" value="Genomic_DNA"/>
</dbReference>
<gene>
    <name evidence="1" type="ORF">SAMN05660349_00563</name>
</gene>
<organism evidence="1 2">
    <name type="scientific">Parabacteroides chartae</name>
    <dbReference type="NCBI Taxonomy" id="1037355"/>
    <lineage>
        <taxon>Bacteria</taxon>
        <taxon>Pseudomonadati</taxon>
        <taxon>Bacteroidota</taxon>
        <taxon>Bacteroidia</taxon>
        <taxon>Bacteroidales</taxon>
        <taxon>Tannerellaceae</taxon>
        <taxon>Parabacteroides</taxon>
    </lineage>
</organism>